<name>A0A4X1URS3_PIG</name>
<proteinExistence type="predicted"/>
<reference evidence="2" key="2">
    <citation type="submission" date="2025-08" db="UniProtKB">
        <authorList>
            <consortium name="Ensembl"/>
        </authorList>
    </citation>
    <scope>IDENTIFICATION</scope>
</reference>
<feature type="region of interest" description="Disordered" evidence="1">
    <location>
        <begin position="45"/>
        <end position="73"/>
    </location>
</feature>
<sequence length="1194" mass="130299">LLSRNSLLKTENSPDVSSCKIDFGTSVRPQRVLWLLRALERSRTQALPSGGSRPISRSHYSRPQEALDGGAPSLSSLTGKLGIQTVPASQGFVWMKREQRCLQSKTQSHLPLQALASCTKGWEAHPPPGLQNCFPSTASAGPAWQNKHDGGWCEGRSIFAKEVLLLSHAANEETEAQRGIRMESGLDHDTELAPSLLGHYMQQPHQQVWFVPPFSFLTLLPASMCSGADVHMTSSDLAAYSRQARKSVFLLPIYFESPSTAAGAGDTVVGSLGKTVQSGLNLGLRDSGGRGVEGKEQWGVWKGHPEPPAPAHVAFKLGAGAGGQAFLYVRRGQAGQMDCSQGHSASRDAASILEEGPFLSESSLDAHDIQKSQRHRAHQQSVESYLEMLLCATSHAFPSLSSIAKFKLLLLQEASTALQAEGPWLPPTSPQASGTYLQQLHEGAQLLHCAPEVAPMARLISLVFGVKGITHTHTHIRHSKIIPTMHTGTWTFKDAVGSLIFTLGSTDILQSRIKDIRPQIIPPLSRMGGKLIVVLLSQKKSLNQLFYAKYLEPSQENEETKVKGGEVTCPSLNEVPDVNKRYEPGRGNNPNVKMWYIYTMNDIMPFAATWMELENLILNTHVATEDNLTPCCTVGKGTFPPQVKRLKPKDKMVKSTGTEALCEAIQMILSSLEGFPDHPGPWNSASSSVKEVDPLCLIGCCKDPSRPVVPRFVCSQLSVTPVLISGTQAATDRSVALMCQPLMNPGETLTTLDNQEYSRRAGKEEGIENEYLRSVFRRLRTMALQKKTEKHRFLPGQCSDHIQQRDWVAKVREPNNHRPPFSPAGCPYYVVLTQSKVPLELSRIAVLTDGIFGTVTNARLLGHGVSHSVSKFIKLFPLWNGKGVQIGKAGSAVLQGPPIKTIFMTTASRILPGFASLPPSTVKPAESLWLLHPAGQPDPSPAEAGQGHGLAAEVQGLSLNFTMLPVGGSLAAMDHGKNSSLFSPPVKHWTSMGQKFLLLQLLAFEYKAKNMHGAHTVHPALVSRQLFLCTILLIFTMAPQMVGGTLGSKSQGCTLDLGTQEIPGTGISALWWGHQCSSPPEGRMRFQTHFGKFVNEADIIDSKMYQELSHFSEKESEAKRVNVWWVSGAEDRARVRSSVNNNRYGPAWWGCLRYSRETETQRDGVAYLKSPSCVTLNSATHTPTSCNLSLAGQG</sequence>
<dbReference type="AlphaFoldDB" id="A0A4X1URS3"/>
<evidence type="ECO:0000256" key="1">
    <source>
        <dbReference type="SAM" id="MobiDB-lite"/>
    </source>
</evidence>
<dbReference type="Proteomes" id="UP000314985">
    <property type="component" value="Chromosome 13"/>
</dbReference>
<organism evidence="2 3">
    <name type="scientific">Sus scrofa</name>
    <name type="common">Pig</name>
    <dbReference type="NCBI Taxonomy" id="9823"/>
    <lineage>
        <taxon>Eukaryota</taxon>
        <taxon>Metazoa</taxon>
        <taxon>Chordata</taxon>
        <taxon>Craniata</taxon>
        <taxon>Vertebrata</taxon>
        <taxon>Euteleostomi</taxon>
        <taxon>Mammalia</taxon>
        <taxon>Eutheria</taxon>
        <taxon>Laurasiatheria</taxon>
        <taxon>Artiodactyla</taxon>
        <taxon>Suina</taxon>
        <taxon>Suidae</taxon>
        <taxon>Sus</taxon>
    </lineage>
</organism>
<protein>
    <submittedName>
        <fullName evidence="2">Uncharacterized protein</fullName>
    </submittedName>
</protein>
<reference evidence="2 3" key="1">
    <citation type="submission" date="2017-08" db="EMBL/GenBank/DDBJ databases">
        <title>USMARCv1.0.</title>
        <authorList>
            <person name="Hannum G.I."/>
            <person name="Koren S."/>
            <person name="Schroeder S.G."/>
            <person name="Chin S.C."/>
            <person name="Nonneman D.J."/>
            <person name="Becker S.A."/>
            <person name="Rosen B.D."/>
            <person name="Bickhart D.M."/>
            <person name="Putnam N.H."/>
            <person name="Green R.E."/>
            <person name="Tuggle C.K."/>
            <person name="Liu H."/>
            <person name="Rohrer G.A."/>
            <person name="Warr A."/>
            <person name="Hall R."/>
            <person name="Kim K."/>
            <person name="Hume D.A."/>
            <person name="Talbot R."/>
            <person name="Chow W."/>
            <person name="Howe K."/>
            <person name="Schwartz A.S."/>
            <person name="Watson M."/>
            <person name="Archibald A.L."/>
            <person name="Phillippy A.M."/>
            <person name="Smith T.P.L."/>
        </authorList>
    </citation>
    <scope>NUCLEOTIDE SEQUENCE [LARGE SCALE GENOMIC DNA]</scope>
</reference>
<dbReference type="Ensembl" id="ENSSSCT00070037582.1">
    <property type="protein sequence ID" value="ENSSSCP00070031429.1"/>
    <property type="gene ID" value="ENSSSCG00070018959.1"/>
</dbReference>
<evidence type="ECO:0000313" key="3">
    <source>
        <dbReference type="Proteomes" id="UP000314985"/>
    </source>
</evidence>
<evidence type="ECO:0000313" key="2">
    <source>
        <dbReference type="Ensembl" id="ENSSSCP00070031429.1"/>
    </source>
</evidence>
<accession>A0A4X1URS3</accession>